<accession>N1WHU0</accession>
<comment type="caution">
    <text evidence="1">The sequence shown here is derived from an EMBL/GenBank/DDBJ whole genome shotgun (WGS) entry which is preliminary data.</text>
</comment>
<dbReference type="EMBL" id="AOHC02000021">
    <property type="protein sequence ID" value="EMY78485.1"/>
    <property type="molecule type" value="Genomic_DNA"/>
</dbReference>
<evidence type="ECO:0000313" key="1">
    <source>
        <dbReference type="EMBL" id="EMY78485.1"/>
    </source>
</evidence>
<protein>
    <submittedName>
        <fullName evidence="1">Uncharacterized protein</fullName>
    </submittedName>
</protein>
<evidence type="ECO:0000313" key="2">
    <source>
        <dbReference type="Proteomes" id="UP000012313"/>
    </source>
</evidence>
<proteinExistence type="predicted"/>
<organism evidence="1 2">
    <name type="scientific">Leptospira weilii serovar Ranarum str. ICFT</name>
    <dbReference type="NCBI Taxonomy" id="1218598"/>
    <lineage>
        <taxon>Bacteria</taxon>
        <taxon>Pseudomonadati</taxon>
        <taxon>Spirochaetota</taxon>
        <taxon>Spirochaetia</taxon>
        <taxon>Leptospirales</taxon>
        <taxon>Leptospiraceae</taxon>
        <taxon>Leptospira</taxon>
    </lineage>
</organism>
<sequence length="49" mass="5765">MLFKKKVCPKTSRVFSASHSFPQFSYVLGRVQNIIRVVEKSILHLFLFH</sequence>
<dbReference type="Proteomes" id="UP000012313">
    <property type="component" value="Unassembled WGS sequence"/>
</dbReference>
<name>N1WHU0_9LEPT</name>
<gene>
    <name evidence="1" type="ORF">LEP1GSC060_3951</name>
</gene>
<reference evidence="1" key="1">
    <citation type="submission" date="2013-03" db="EMBL/GenBank/DDBJ databases">
        <authorList>
            <person name="Harkins D.M."/>
            <person name="Durkin A.S."/>
            <person name="Brinkac L.M."/>
            <person name="Haft D.H."/>
            <person name="Selengut J.D."/>
            <person name="Sanka R."/>
            <person name="DePew J."/>
            <person name="Purushe J."/>
            <person name="Hartskeerl R.A."/>
            <person name="Ahmed A."/>
            <person name="van der Linden H."/>
            <person name="Goris M.G.A."/>
            <person name="Vinetz J.M."/>
            <person name="Sutton G.G."/>
            <person name="Nierman W.C."/>
            <person name="Fouts D.E."/>
        </authorList>
    </citation>
    <scope>NUCLEOTIDE SEQUENCE [LARGE SCALE GENOMIC DNA]</scope>
    <source>
        <strain evidence="1">ICFT</strain>
    </source>
</reference>
<dbReference type="AlphaFoldDB" id="N1WHU0"/>
<keyword evidence="2" id="KW-1185">Reference proteome</keyword>